<dbReference type="InParanoid" id="C1EHT6"/>
<name>C1EHT6_MICCC</name>
<evidence type="ECO:0000313" key="2">
    <source>
        <dbReference type="Proteomes" id="UP000002009"/>
    </source>
</evidence>
<sequence length="178" mass="18081">MISCDVWVEHRAKSCPRGFSGEPRVDTIAPNGKAWVGATSDATSVATWRLEWPVVDPGPDAKDGGSTFRVEEGAFAKEGAVGGAEGAVGGAVAVAGNPAANGVGQLLRLPGGAWAYCGADPSAPNAGTIVVECGYDPRAGTGAGAFERAVASRRYDVATGKLVRVTLGRERLVDAARG</sequence>
<protein>
    <submittedName>
        <fullName evidence="1">Uncharacterized protein</fullName>
    </submittedName>
</protein>
<accession>C1EHT6</accession>
<dbReference type="RefSeq" id="XP_002506483.1">
    <property type="nucleotide sequence ID" value="XM_002506437.1"/>
</dbReference>
<gene>
    <name evidence="1" type="ORF">MICPUN_109535</name>
</gene>
<proteinExistence type="predicted"/>
<dbReference type="AlphaFoldDB" id="C1EHT6"/>
<organism evidence="1 2">
    <name type="scientific">Micromonas commoda (strain RCC299 / NOUM17 / CCMP2709)</name>
    <name type="common">Picoplanktonic green alga</name>
    <dbReference type="NCBI Taxonomy" id="296587"/>
    <lineage>
        <taxon>Eukaryota</taxon>
        <taxon>Viridiplantae</taxon>
        <taxon>Chlorophyta</taxon>
        <taxon>Mamiellophyceae</taxon>
        <taxon>Mamiellales</taxon>
        <taxon>Mamiellaceae</taxon>
        <taxon>Micromonas</taxon>
    </lineage>
</organism>
<dbReference type="GeneID" id="8249237"/>
<evidence type="ECO:0000313" key="1">
    <source>
        <dbReference type="EMBL" id="ACO67741.1"/>
    </source>
</evidence>
<keyword evidence="2" id="KW-1185">Reference proteome</keyword>
<dbReference type="EMBL" id="CP001333">
    <property type="protein sequence ID" value="ACO67741.1"/>
    <property type="molecule type" value="Genomic_DNA"/>
</dbReference>
<reference evidence="1 2" key="1">
    <citation type="journal article" date="2009" name="Science">
        <title>Green evolution and dynamic adaptations revealed by genomes of the marine picoeukaryotes Micromonas.</title>
        <authorList>
            <person name="Worden A.Z."/>
            <person name="Lee J.H."/>
            <person name="Mock T."/>
            <person name="Rouze P."/>
            <person name="Simmons M.P."/>
            <person name="Aerts A.L."/>
            <person name="Allen A.E."/>
            <person name="Cuvelier M.L."/>
            <person name="Derelle E."/>
            <person name="Everett M.V."/>
            <person name="Foulon E."/>
            <person name="Grimwood J."/>
            <person name="Gundlach H."/>
            <person name="Henrissat B."/>
            <person name="Napoli C."/>
            <person name="McDonald S.M."/>
            <person name="Parker M.S."/>
            <person name="Rombauts S."/>
            <person name="Salamov A."/>
            <person name="Von Dassow P."/>
            <person name="Badger J.H."/>
            <person name="Coutinho P.M."/>
            <person name="Demir E."/>
            <person name="Dubchak I."/>
            <person name="Gentemann C."/>
            <person name="Eikrem W."/>
            <person name="Gready J.E."/>
            <person name="John U."/>
            <person name="Lanier W."/>
            <person name="Lindquist E.A."/>
            <person name="Lucas S."/>
            <person name="Mayer K.F."/>
            <person name="Moreau H."/>
            <person name="Not F."/>
            <person name="Otillar R."/>
            <person name="Panaud O."/>
            <person name="Pangilinan J."/>
            <person name="Paulsen I."/>
            <person name="Piegu B."/>
            <person name="Poliakov A."/>
            <person name="Robbens S."/>
            <person name="Schmutz J."/>
            <person name="Toulza E."/>
            <person name="Wyss T."/>
            <person name="Zelensky A."/>
            <person name="Zhou K."/>
            <person name="Armbrust E.V."/>
            <person name="Bhattacharya D."/>
            <person name="Goodenough U.W."/>
            <person name="Van de Peer Y."/>
            <person name="Grigoriev I.V."/>
        </authorList>
    </citation>
    <scope>NUCLEOTIDE SEQUENCE [LARGE SCALE GENOMIC DNA]</scope>
    <source>
        <strain evidence="2">RCC299 / NOUM17</strain>
    </source>
</reference>
<dbReference type="KEGG" id="mis:MICPUN_109535"/>
<dbReference type="Proteomes" id="UP000002009">
    <property type="component" value="Chromosome 15"/>
</dbReference>